<evidence type="ECO:0000313" key="2">
    <source>
        <dbReference type="EMBL" id="KAK2030594.1"/>
    </source>
</evidence>
<reference evidence="2" key="1">
    <citation type="submission" date="2021-06" db="EMBL/GenBank/DDBJ databases">
        <title>Comparative genomics, transcriptomics and evolutionary studies reveal genomic signatures of adaptation to plant cell wall in hemibiotrophic fungi.</title>
        <authorList>
            <consortium name="DOE Joint Genome Institute"/>
            <person name="Baroncelli R."/>
            <person name="Diaz J.F."/>
            <person name="Benocci T."/>
            <person name="Peng M."/>
            <person name="Battaglia E."/>
            <person name="Haridas S."/>
            <person name="Andreopoulos W."/>
            <person name="Labutti K."/>
            <person name="Pangilinan J."/>
            <person name="Floch G.L."/>
            <person name="Makela M.R."/>
            <person name="Henrissat B."/>
            <person name="Grigoriev I.V."/>
            <person name="Crouch J.A."/>
            <person name="De Vries R.P."/>
            <person name="Sukno S.A."/>
            <person name="Thon M.R."/>
        </authorList>
    </citation>
    <scope>NUCLEOTIDE SEQUENCE</scope>
    <source>
        <strain evidence="2">MAFF235873</strain>
    </source>
</reference>
<dbReference type="Proteomes" id="UP001232148">
    <property type="component" value="Unassembled WGS sequence"/>
</dbReference>
<dbReference type="AlphaFoldDB" id="A0AAD9HMD1"/>
<evidence type="ECO:0008006" key="4">
    <source>
        <dbReference type="Google" id="ProtNLM"/>
    </source>
</evidence>
<proteinExistence type="predicted"/>
<protein>
    <recommendedName>
        <fullName evidence="4">CVNH domain-containing protein</fullName>
    </recommendedName>
</protein>
<organism evidence="2 3">
    <name type="scientific">Colletotrichum zoysiae</name>
    <dbReference type="NCBI Taxonomy" id="1216348"/>
    <lineage>
        <taxon>Eukaryota</taxon>
        <taxon>Fungi</taxon>
        <taxon>Dikarya</taxon>
        <taxon>Ascomycota</taxon>
        <taxon>Pezizomycotina</taxon>
        <taxon>Sordariomycetes</taxon>
        <taxon>Hypocreomycetidae</taxon>
        <taxon>Glomerellales</taxon>
        <taxon>Glomerellaceae</taxon>
        <taxon>Colletotrichum</taxon>
        <taxon>Colletotrichum graminicola species complex</taxon>
    </lineage>
</organism>
<feature type="signal peptide" evidence="1">
    <location>
        <begin position="1"/>
        <end position="19"/>
    </location>
</feature>
<dbReference type="EMBL" id="MU842849">
    <property type="protein sequence ID" value="KAK2030594.1"/>
    <property type="molecule type" value="Genomic_DNA"/>
</dbReference>
<evidence type="ECO:0000313" key="3">
    <source>
        <dbReference type="Proteomes" id="UP001232148"/>
    </source>
</evidence>
<gene>
    <name evidence="2" type="ORF">LX32DRAFT_651405</name>
</gene>
<name>A0AAD9HMD1_9PEZI</name>
<feature type="chain" id="PRO_5041987537" description="CVNH domain-containing protein" evidence="1">
    <location>
        <begin position="20"/>
        <end position="121"/>
    </location>
</feature>
<keyword evidence="3" id="KW-1185">Reference proteome</keyword>
<comment type="caution">
    <text evidence="2">The sequence shown here is derived from an EMBL/GenBank/DDBJ whole genome shotgun (WGS) entry which is preliminary data.</text>
</comment>
<keyword evidence="1" id="KW-0732">Signal</keyword>
<evidence type="ECO:0000256" key="1">
    <source>
        <dbReference type="SAM" id="SignalP"/>
    </source>
</evidence>
<sequence>MKTAVLASVFLALFTGVNSCSNFNKCQCVNADGSTNVLATQQACDQDKKNHADIGAADGSFFTQVDSDGVTKCFPGESNHVSFLLDNCDFRELCNGFGAAGDSLCEDKDGDAKRSLRFKKF</sequence>
<accession>A0AAD9HMD1</accession>